<protein>
    <submittedName>
        <fullName evidence="4">2-amino-3-ketobutyrate coenzyme A ligase</fullName>
        <ecNumber evidence="4">2.3.1.29</ecNumber>
    </submittedName>
</protein>
<dbReference type="SUPFAM" id="SSF53383">
    <property type="entry name" value="PLP-dependent transferases"/>
    <property type="match status" value="1"/>
</dbReference>
<keyword evidence="2 4" id="KW-0808">Transferase</keyword>
<dbReference type="Gene3D" id="3.90.1150.10">
    <property type="entry name" value="Aspartate Aminotransferase, domain 1"/>
    <property type="match status" value="1"/>
</dbReference>
<dbReference type="EMBL" id="CADCTQ010000104">
    <property type="protein sequence ID" value="CAA9234126.1"/>
    <property type="molecule type" value="Genomic_DNA"/>
</dbReference>
<dbReference type="Pfam" id="PF00155">
    <property type="entry name" value="Aminotran_1_2"/>
    <property type="match status" value="1"/>
</dbReference>
<dbReference type="GO" id="GO:0008890">
    <property type="term" value="F:glycine C-acetyltransferase activity"/>
    <property type="evidence" value="ECO:0007669"/>
    <property type="project" value="UniProtKB-EC"/>
</dbReference>
<evidence type="ECO:0000256" key="1">
    <source>
        <dbReference type="ARBA" id="ARBA00001933"/>
    </source>
</evidence>
<dbReference type="InterPro" id="IPR015421">
    <property type="entry name" value="PyrdxlP-dep_Trfase_major"/>
</dbReference>
<reference evidence="4" key="1">
    <citation type="submission" date="2020-02" db="EMBL/GenBank/DDBJ databases">
        <authorList>
            <person name="Meier V. D."/>
        </authorList>
    </citation>
    <scope>NUCLEOTIDE SEQUENCE</scope>
    <source>
        <strain evidence="4">AVDCRST_MAG56</strain>
    </source>
</reference>
<accession>A0A6J4HVJ8</accession>
<dbReference type="InterPro" id="IPR015424">
    <property type="entry name" value="PyrdxlP-dep_Trfase"/>
</dbReference>
<dbReference type="InterPro" id="IPR050087">
    <property type="entry name" value="AON_synthase_class-II"/>
</dbReference>
<dbReference type="GO" id="GO:0016874">
    <property type="term" value="F:ligase activity"/>
    <property type="evidence" value="ECO:0007669"/>
    <property type="project" value="UniProtKB-KW"/>
</dbReference>
<dbReference type="PANTHER" id="PTHR13693:SF3">
    <property type="entry name" value="LD36009P"/>
    <property type="match status" value="1"/>
</dbReference>
<dbReference type="EC" id="2.3.1.29" evidence="4"/>
<sequence length="818" mass="93351">MGKKHQYQLLIQSINEISTIARERGVAHLNTEDHELNGRRLTIRGKELLHFGSCGYLGLEMDDRLKEAAIDAIRRYGTQFSSSRTYVQFTLYQELEELLGQVFGTPALIASTTSQGHHAVMPIVVEDADAVILDQQAHVSMQDITSKLQVRGIPTALVRHSNLGELEKKIIELAPRHQRIWYCLDGVYSMYGDLAPVRELYQLMDKYHQFHLYVDDAHGMSWAGPRGSGYTLSQVPLHPRMILGTSLSKGFASAGAAFVIPDQELYWRVKNWGGSFTYSGPQQPALVGASIASARIHLSDEIRQRQESLASLVRYCNDQMKAYGLPVIMPSDSPIFFVGLGLTRVGYNMVSRLLHEGLYVNLGIFPAVPETCTGIRFTVTLHHTFADIDRLVERLAYHLPKALQEEGRSVEDIQRAFRSVYRSRENDRSESKDKSPAPVEVKRPALILQSTNTIRDLDQSLWDSLLGSNGSFDATNLALMEESFRDNDRPEDNWTFHYYIIKDSAGKPVVATFFTSTIIKDDMLAPAFISRKIEERRQEDFYYLTSRCLLMGSLITDGEHLYVDKSHPDWKNALMLLLDQVWAEQDRLQANALFLRDFAPDDLQLRDFFIDQGLVSIQTPDAHIVENLRHDSIEDYLQKNLKSQSRYRVRKDALEKSEWFDVARVEQASPEEADHLYALYENVHSRNLEINTFKLPKKLFANILASPHWDVITVALKPQYNSLNKRNPVAMFFSYRNANYNPAMLGLDYDYLEKVNLYKQVLLQVLNRALQLKSGKIYLGLTNSVAKRKFGAAVKPQVVYMQSKDNFKLSELFMENAL</sequence>
<feature type="domain" description="Aminotransferase class I/classII large" evidence="3">
    <location>
        <begin position="50"/>
        <end position="395"/>
    </location>
</feature>
<dbReference type="GO" id="GO:0030170">
    <property type="term" value="F:pyridoxal phosphate binding"/>
    <property type="evidence" value="ECO:0007669"/>
    <property type="project" value="InterPro"/>
</dbReference>
<dbReference type="AlphaFoldDB" id="A0A6J4HVJ8"/>
<evidence type="ECO:0000256" key="2">
    <source>
        <dbReference type="ARBA" id="ARBA00022679"/>
    </source>
</evidence>
<dbReference type="Gene3D" id="3.40.640.10">
    <property type="entry name" value="Type I PLP-dependent aspartate aminotransferase-like (Major domain)"/>
    <property type="match status" value="1"/>
</dbReference>
<organism evidence="4">
    <name type="scientific">uncultured Cytophagales bacterium</name>
    <dbReference type="NCBI Taxonomy" id="158755"/>
    <lineage>
        <taxon>Bacteria</taxon>
        <taxon>Pseudomonadati</taxon>
        <taxon>Bacteroidota</taxon>
        <taxon>Sphingobacteriia</taxon>
        <taxon>Sphingobacteriales</taxon>
        <taxon>environmental samples</taxon>
    </lineage>
</organism>
<dbReference type="PANTHER" id="PTHR13693">
    <property type="entry name" value="CLASS II AMINOTRANSFERASE/8-AMINO-7-OXONONANOATE SYNTHASE"/>
    <property type="match status" value="1"/>
</dbReference>
<gene>
    <name evidence="4" type="ORF">AVDCRST_MAG56-1067</name>
</gene>
<comment type="cofactor">
    <cofactor evidence="1">
        <name>pyridoxal 5'-phosphate</name>
        <dbReference type="ChEBI" id="CHEBI:597326"/>
    </cofactor>
</comment>
<proteinExistence type="predicted"/>
<evidence type="ECO:0000259" key="3">
    <source>
        <dbReference type="Pfam" id="PF00155"/>
    </source>
</evidence>
<dbReference type="InterPro" id="IPR015422">
    <property type="entry name" value="PyrdxlP-dep_Trfase_small"/>
</dbReference>
<evidence type="ECO:0000313" key="4">
    <source>
        <dbReference type="EMBL" id="CAA9234126.1"/>
    </source>
</evidence>
<keyword evidence="4" id="KW-0012">Acyltransferase</keyword>
<dbReference type="InterPro" id="IPR004839">
    <property type="entry name" value="Aminotransferase_I/II_large"/>
</dbReference>
<name>A0A6J4HVJ8_9SPHI</name>
<keyword evidence="4" id="KW-0436">Ligase</keyword>